<feature type="region of interest" description="Disordered" evidence="1">
    <location>
        <begin position="172"/>
        <end position="208"/>
    </location>
</feature>
<feature type="compositionally biased region" description="Basic and acidic residues" evidence="1">
    <location>
        <begin position="446"/>
        <end position="462"/>
    </location>
</feature>
<feature type="region of interest" description="Disordered" evidence="1">
    <location>
        <begin position="432"/>
        <end position="468"/>
    </location>
</feature>
<dbReference type="Proteomes" id="UP001305414">
    <property type="component" value="Unassembled WGS sequence"/>
</dbReference>
<name>A0AAN7V305_9PEZI</name>
<keyword evidence="3" id="KW-1185">Reference proteome</keyword>
<feature type="compositionally biased region" description="Acidic residues" evidence="1">
    <location>
        <begin position="501"/>
        <end position="518"/>
    </location>
</feature>
<feature type="region of interest" description="Disordered" evidence="1">
    <location>
        <begin position="490"/>
        <end position="548"/>
    </location>
</feature>
<evidence type="ECO:0000256" key="1">
    <source>
        <dbReference type="SAM" id="MobiDB-lite"/>
    </source>
</evidence>
<feature type="compositionally biased region" description="Polar residues" evidence="1">
    <location>
        <begin position="401"/>
        <end position="415"/>
    </location>
</feature>
<feature type="compositionally biased region" description="Polar residues" evidence="1">
    <location>
        <begin position="267"/>
        <end position="278"/>
    </location>
</feature>
<protein>
    <submittedName>
        <fullName evidence="2">Uncharacterized protein</fullName>
    </submittedName>
</protein>
<organism evidence="2 3">
    <name type="scientific">Xylaria bambusicola</name>
    <dbReference type="NCBI Taxonomy" id="326684"/>
    <lineage>
        <taxon>Eukaryota</taxon>
        <taxon>Fungi</taxon>
        <taxon>Dikarya</taxon>
        <taxon>Ascomycota</taxon>
        <taxon>Pezizomycotina</taxon>
        <taxon>Sordariomycetes</taxon>
        <taxon>Xylariomycetidae</taxon>
        <taxon>Xylariales</taxon>
        <taxon>Xylariaceae</taxon>
        <taxon>Xylaria</taxon>
    </lineage>
</organism>
<accession>A0AAN7V305</accession>
<evidence type="ECO:0000313" key="2">
    <source>
        <dbReference type="EMBL" id="KAK5635969.1"/>
    </source>
</evidence>
<feature type="compositionally biased region" description="Basic and acidic residues" evidence="1">
    <location>
        <begin position="527"/>
        <end position="548"/>
    </location>
</feature>
<feature type="compositionally biased region" description="Low complexity" evidence="1">
    <location>
        <begin position="321"/>
        <end position="339"/>
    </location>
</feature>
<reference evidence="2 3" key="1">
    <citation type="submission" date="2023-10" db="EMBL/GenBank/DDBJ databases">
        <title>Draft genome sequence of Xylaria bambusicola isolate GMP-LS, the root and basal stem rot pathogen of sugarcane in Indonesia.</title>
        <authorList>
            <person name="Selvaraj P."/>
            <person name="Muralishankar V."/>
            <person name="Muruganantham S."/>
            <person name="Sp S."/>
            <person name="Haryani S."/>
            <person name="Lau K.J.X."/>
            <person name="Naqvi N.I."/>
        </authorList>
    </citation>
    <scope>NUCLEOTIDE SEQUENCE [LARGE SCALE GENOMIC DNA]</scope>
    <source>
        <strain evidence="2">GMP-LS</strain>
    </source>
</reference>
<feature type="compositionally biased region" description="Low complexity" evidence="1">
    <location>
        <begin position="371"/>
        <end position="383"/>
    </location>
</feature>
<feature type="region of interest" description="Disordered" evidence="1">
    <location>
        <begin position="370"/>
        <end position="415"/>
    </location>
</feature>
<comment type="caution">
    <text evidence="2">The sequence shown here is derived from an EMBL/GenBank/DDBJ whole genome shotgun (WGS) entry which is preliminary data.</text>
</comment>
<dbReference type="AlphaFoldDB" id="A0AAN7V305"/>
<feature type="region of interest" description="Disordered" evidence="1">
    <location>
        <begin position="215"/>
        <end position="234"/>
    </location>
</feature>
<evidence type="ECO:0000313" key="3">
    <source>
        <dbReference type="Proteomes" id="UP001305414"/>
    </source>
</evidence>
<sequence>MSRARFFRYASSSPSTAAVPSLGRTKAISEGQWNESKRVGRSGREMGGENRDVLNELFVGVCIFRLDRETLRPAVLLIRYEPRGRGCVLTTAKNRCEEARREKQGQNQRRTRAVGEWELPGGKVADDDFCISAAVNRLVRSTLGLKVTKIMVMLSSIEWSAEVKVLLWRKGASNGDEEGGGSEGDDEGFGSSSTDYTDGDDGRGKSEEVQTQIANQVNSSGHGGWNSDSTSVSMSVYSTDEQVGRGGDGQDLGERVTLSALGRDLSGNYQGSLPSSPWTLVRPLSSSDPDPDFDSCSIPPPPLPPRHYGRGHDYTQEHSASSSNNNNKNNSNKNNSRNNNIFMYLYDSGSDHDPSLEPAPLSIPRKPVAVTTRTTTTTTTTTTMSVRTEKEKGGKGNNGKDSNSPFCARGRSNTASSTTLSLYDDFNIGRERMRTRARSSSRGGGRGREESGERGGINEEGVKKHKAQMVPCKVVQRTCMQLNFGVIVDEGSGGIGGSPGEDNDENDGDDDDDDDDDDDRMKRKVGKGGEEGEKMNQEERLGVGGREVGDVGNDRRIRIRRRRGREGTGRENRSDVFFEWATCARVREMDMSEDLRTVVLEGLDWMAELNGRFF</sequence>
<dbReference type="EMBL" id="JAWHQM010000060">
    <property type="protein sequence ID" value="KAK5635969.1"/>
    <property type="molecule type" value="Genomic_DNA"/>
</dbReference>
<feature type="region of interest" description="Disordered" evidence="1">
    <location>
        <begin position="264"/>
        <end position="339"/>
    </location>
</feature>
<proteinExistence type="predicted"/>
<gene>
    <name evidence="2" type="ORF">RRF57_011681</name>
</gene>
<feature type="compositionally biased region" description="Acidic residues" evidence="1">
    <location>
        <begin position="175"/>
        <end position="188"/>
    </location>
</feature>